<keyword evidence="11" id="KW-1185">Reference proteome</keyword>
<feature type="domain" description="Threonine/Serine exporter ThrE" evidence="9">
    <location>
        <begin position="7"/>
        <end position="131"/>
    </location>
</feature>
<protein>
    <submittedName>
        <fullName evidence="10">Threonine/serine exporter family protein</fullName>
    </submittedName>
</protein>
<evidence type="ECO:0000256" key="6">
    <source>
        <dbReference type="ARBA" id="ARBA00023136"/>
    </source>
</evidence>
<organism evidence="10 11">
    <name type="scientific">Fodinisporobacter ferrooxydans</name>
    <dbReference type="NCBI Taxonomy" id="2901836"/>
    <lineage>
        <taxon>Bacteria</taxon>
        <taxon>Bacillati</taxon>
        <taxon>Bacillota</taxon>
        <taxon>Bacilli</taxon>
        <taxon>Bacillales</taxon>
        <taxon>Alicyclobacillaceae</taxon>
        <taxon>Fodinisporobacter</taxon>
    </lineage>
</organism>
<feature type="transmembrane region" description="Helical" evidence="8">
    <location>
        <begin position="6"/>
        <end position="23"/>
    </location>
</feature>
<gene>
    <name evidence="10" type="ORF">LSG31_06225</name>
</gene>
<reference evidence="10" key="1">
    <citation type="submission" date="2021-12" db="EMBL/GenBank/DDBJ databases">
        <title>Alicyclobacillaceae gen. nov., sp. nov., isolated from chalcocite enrichment system.</title>
        <authorList>
            <person name="Jiang Z."/>
        </authorList>
    </citation>
    <scope>NUCLEOTIDE SEQUENCE</scope>
    <source>
        <strain evidence="10">MYW30-H2</strain>
    </source>
</reference>
<evidence type="ECO:0000256" key="3">
    <source>
        <dbReference type="ARBA" id="ARBA00022519"/>
    </source>
</evidence>
<dbReference type="PANTHER" id="PTHR34390">
    <property type="entry name" value="UPF0442 PROTEIN YJJB-RELATED"/>
    <property type="match status" value="1"/>
</dbReference>
<evidence type="ECO:0000313" key="10">
    <source>
        <dbReference type="EMBL" id="UOF91834.1"/>
    </source>
</evidence>
<evidence type="ECO:0000259" key="9">
    <source>
        <dbReference type="Pfam" id="PF12821"/>
    </source>
</evidence>
<keyword evidence="3" id="KW-0997">Cell inner membrane</keyword>
<dbReference type="Proteomes" id="UP000830167">
    <property type="component" value="Chromosome"/>
</dbReference>
<comment type="subcellular location">
    <subcellularLocation>
        <location evidence="1">Cell membrane</location>
        <topology evidence="1">Multi-pass membrane protein</topology>
    </subcellularLocation>
</comment>
<evidence type="ECO:0000313" key="11">
    <source>
        <dbReference type="Proteomes" id="UP000830167"/>
    </source>
</evidence>
<evidence type="ECO:0000256" key="2">
    <source>
        <dbReference type="ARBA" id="ARBA00022475"/>
    </source>
</evidence>
<feature type="transmembrane region" description="Helical" evidence="8">
    <location>
        <begin position="53"/>
        <end position="71"/>
    </location>
</feature>
<evidence type="ECO:0000256" key="1">
    <source>
        <dbReference type="ARBA" id="ARBA00004651"/>
    </source>
</evidence>
<sequence>MHIFFMMILSFVATVSFAVLFFVPPKALMPVGLVGVIGWLILVLSLNHNISNVAGSFMAALVIAFLSELLARQFKMPVIVFTVAGIVPLVPGSSAFSTMIDFVNGRYMNGLAKGAETLLIAGAIATGLVISGAFMRFGWRRQHVPTKTPPNNSK</sequence>
<evidence type="ECO:0000256" key="4">
    <source>
        <dbReference type="ARBA" id="ARBA00022692"/>
    </source>
</evidence>
<dbReference type="PANTHER" id="PTHR34390:SF1">
    <property type="entry name" value="SUCCINATE TRANSPORTER SUBUNIT YJJB-RELATED"/>
    <property type="match status" value="1"/>
</dbReference>
<dbReference type="InterPro" id="IPR050539">
    <property type="entry name" value="ThrE_Dicarb/AminoAcid_Exp"/>
</dbReference>
<evidence type="ECO:0000256" key="8">
    <source>
        <dbReference type="SAM" id="Phobius"/>
    </source>
</evidence>
<dbReference type="Pfam" id="PF12821">
    <property type="entry name" value="ThrE_2"/>
    <property type="match status" value="1"/>
</dbReference>
<evidence type="ECO:0000256" key="5">
    <source>
        <dbReference type="ARBA" id="ARBA00022989"/>
    </source>
</evidence>
<feature type="transmembrane region" description="Helical" evidence="8">
    <location>
        <begin position="78"/>
        <end position="98"/>
    </location>
</feature>
<name>A0ABY4CPD8_9BACL</name>
<keyword evidence="6 8" id="KW-0472">Membrane</keyword>
<dbReference type="InterPro" id="IPR024528">
    <property type="entry name" value="ThrE_2"/>
</dbReference>
<proteinExistence type="inferred from homology"/>
<dbReference type="RefSeq" id="WP_347438524.1">
    <property type="nucleotide sequence ID" value="NZ_CP089291.1"/>
</dbReference>
<comment type="similarity">
    <text evidence="7">Belongs to the ThrE exporter (TC 2.A.79) family.</text>
</comment>
<keyword evidence="5 8" id="KW-1133">Transmembrane helix</keyword>
<accession>A0ABY4CPD8</accession>
<feature type="transmembrane region" description="Helical" evidence="8">
    <location>
        <begin position="118"/>
        <end position="139"/>
    </location>
</feature>
<keyword evidence="4 8" id="KW-0812">Transmembrane</keyword>
<dbReference type="EMBL" id="CP089291">
    <property type="protein sequence ID" value="UOF91834.1"/>
    <property type="molecule type" value="Genomic_DNA"/>
</dbReference>
<evidence type="ECO:0000256" key="7">
    <source>
        <dbReference type="ARBA" id="ARBA00034125"/>
    </source>
</evidence>
<feature type="transmembrane region" description="Helical" evidence="8">
    <location>
        <begin position="28"/>
        <end position="47"/>
    </location>
</feature>
<keyword evidence="2" id="KW-1003">Cell membrane</keyword>